<reference evidence="3" key="1">
    <citation type="submission" date="2017-02" db="EMBL/GenBank/DDBJ databases">
        <title>Tessaracoccus aquaemaris sp. nov., isolated from the intestine of a Korean rockfish, Sebastes schlegelii, in a marine aquaculture pond.</title>
        <authorList>
            <person name="Tak E.J."/>
            <person name="Bae J.-W."/>
        </authorList>
    </citation>
    <scope>NUCLEOTIDE SEQUENCE [LARGE SCALE GENOMIC DNA]</scope>
    <source>
        <strain evidence="3">NSG39</strain>
    </source>
</reference>
<evidence type="ECO:0000313" key="3">
    <source>
        <dbReference type="Proteomes" id="UP000188145"/>
    </source>
</evidence>
<dbReference type="AlphaFoldDB" id="A0A1Q2CP63"/>
<dbReference type="InterPro" id="IPR045684">
    <property type="entry name" value="DUF6191"/>
</dbReference>
<dbReference type="STRING" id="1332264.BW730_10655"/>
<dbReference type="EMBL" id="CP019606">
    <property type="protein sequence ID" value="AQP47884.1"/>
    <property type="molecule type" value="Genomic_DNA"/>
</dbReference>
<feature type="region of interest" description="Disordered" evidence="1">
    <location>
        <begin position="28"/>
        <end position="62"/>
    </location>
</feature>
<organism evidence="2 3">
    <name type="scientific">Tessaracoccus aquimaris</name>
    <dbReference type="NCBI Taxonomy" id="1332264"/>
    <lineage>
        <taxon>Bacteria</taxon>
        <taxon>Bacillati</taxon>
        <taxon>Actinomycetota</taxon>
        <taxon>Actinomycetes</taxon>
        <taxon>Propionibacteriales</taxon>
        <taxon>Propionibacteriaceae</taxon>
        <taxon>Tessaracoccus</taxon>
    </lineage>
</organism>
<sequence length="62" mass="6783">MSEFITAFSPGMEHVFRQRDLEKSLIVETGKGAPGPQPPDLESGVIELDVPTRPTNDDDDEA</sequence>
<accession>A0A1Q2CP63</accession>
<evidence type="ECO:0000256" key="1">
    <source>
        <dbReference type="SAM" id="MobiDB-lite"/>
    </source>
</evidence>
<gene>
    <name evidence="2" type="ORF">BW730_10655</name>
</gene>
<dbReference type="KEGG" id="tes:BW730_10655"/>
<keyword evidence="3" id="KW-1185">Reference proteome</keyword>
<dbReference type="Pfam" id="PF19690">
    <property type="entry name" value="DUF6191"/>
    <property type="match status" value="1"/>
</dbReference>
<dbReference type="Proteomes" id="UP000188145">
    <property type="component" value="Chromosome"/>
</dbReference>
<name>A0A1Q2CP63_9ACTN</name>
<evidence type="ECO:0000313" key="2">
    <source>
        <dbReference type="EMBL" id="AQP47884.1"/>
    </source>
</evidence>
<dbReference type="RefSeq" id="WP_077686213.1">
    <property type="nucleotide sequence ID" value="NZ_CP019606.1"/>
</dbReference>
<proteinExistence type="predicted"/>
<protein>
    <submittedName>
        <fullName evidence="2">Uncharacterized protein</fullName>
    </submittedName>
</protein>
<dbReference type="OrthoDB" id="3733514at2"/>